<dbReference type="AlphaFoldDB" id="A0A7W7JYN5"/>
<organism evidence="1 2">
    <name type="scientific">Sphingomonas kyeonggiensis</name>
    <dbReference type="NCBI Taxonomy" id="1268553"/>
    <lineage>
        <taxon>Bacteria</taxon>
        <taxon>Pseudomonadati</taxon>
        <taxon>Pseudomonadota</taxon>
        <taxon>Alphaproteobacteria</taxon>
        <taxon>Sphingomonadales</taxon>
        <taxon>Sphingomonadaceae</taxon>
        <taxon>Sphingomonas</taxon>
    </lineage>
</organism>
<reference evidence="1 2" key="1">
    <citation type="submission" date="2020-08" db="EMBL/GenBank/DDBJ databases">
        <title>Functional genomics of gut bacteria from endangered species of beetles.</title>
        <authorList>
            <person name="Carlos-Shanley C."/>
        </authorList>
    </citation>
    <scope>NUCLEOTIDE SEQUENCE [LARGE SCALE GENOMIC DNA]</scope>
    <source>
        <strain evidence="1 2">S00224</strain>
    </source>
</reference>
<keyword evidence="2" id="KW-1185">Reference proteome</keyword>
<dbReference type="EMBL" id="JACHLN010000001">
    <property type="protein sequence ID" value="MBB4837285.1"/>
    <property type="molecule type" value="Genomic_DNA"/>
</dbReference>
<evidence type="ECO:0000313" key="2">
    <source>
        <dbReference type="Proteomes" id="UP000575241"/>
    </source>
</evidence>
<dbReference type="RefSeq" id="WP_184161588.1">
    <property type="nucleotide sequence ID" value="NZ_JACHLN010000001.1"/>
</dbReference>
<evidence type="ECO:0000313" key="1">
    <source>
        <dbReference type="EMBL" id="MBB4837285.1"/>
    </source>
</evidence>
<protein>
    <submittedName>
        <fullName evidence="1">Phage terminase Nu1 subunit (DNA packaging protein)</fullName>
    </submittedName>
</protein>
<sequence>MGIETETLTRANVAWLLGMSDSWVRDRMQAGDLPRPGCTAEEYVEAFLAFKLRKFEDAEADGTLDLQAERARLAKEQADEKAMDNAERRREIASLPNMTAAVVGLISLVVGKLSQVPAQVAKGDHKLRVKIETAISDALEELSLTRVEKAMGGGLDEEESPSEKE</sequence>
<comment type="caution">
    <text evidence="1">The sequence shown here is derived from an EMBL/GenBank/DDBJ whole genome shotgun (WGS) entry which is preliminary data.</text>
</comment>
<gene>
    <name evidence="1" type="ORF">HNP52_000336</name>
</gene>
<accession>A0A7W7JYN5</accession>
<name>A0A7W7JYN5_9SPHN</name>
<dbReference type="Proteomes" id="UP000575241">
    <property type="component" value="Unassembled WGS sequence"/>
</dbReference>
<proteinExistence type="predicted"/>